<dbReference type="GO" id="GO:0000160">
    <property type="term" value="P:phosphorelay signal transduction system"/>
    <property type="evidence" value="ECO:0007669"/>
    <property type="project" value="InterPro"/>
</dbReference>
<dbReference type="Pfam" id="PF00072">
    <property type="entry name" value="Response_reg"/>
    <property type="match status" value="1"/>
</dbReference>
<dbReference type="Proteomes" id="UP000320300">
    <property type="component" value="Unassembled WGS sequence"/>
</dbReference>
<dbReference type="SMART" id="SM00448">
    <property type="entry name" value="REC"/>
    <property type="match status" value="1"/>
</dbReference>
<evidence type="ECO:0000259" key="3">
    <source>
        <dbReference type="PROSITE" id="PS50110"/>
    </source>
</evidence>
<protein>
    <submittedName>
        <fullName evidence="4">Response regulator receiver domain-containing protein</fullName>
    </submittedName>
</protein>
<dbReference type="InterPro" id="IPR050595">
    <property type="entry name" value="Bact_response_regulator"/>
</dbReference>
<evidence type="ECO:0000256" key="2">
    <source>
        <dbReference type="PROSITE-ProRule" id="PRU00169"/>
    </source>
</evidence>
<dbReference type="EMBL" id="FXTN01000013">
    <property type="protein sequence ID" value="SMO96969.1"/>
    <property type="molecule type" value="Genomic_DNA"/>
</dbReference>
<organism evidence="4 5">
    <name type="scientific">Pedobacter westerhofensis</name>
    <dbReference type="NCBI Taxonomy" id="425512"/>
    <lineage>
        <taxon>Bacteria</taxon>
        <taxon>Pseudomonadati</taxon>
        <taxon>Bacteroidota</taxon>
        <taxon>Sphingobacteriia</taxon>
        <taxon>Sphingobacteriales</taxon>
        <taxon>Sphingobacteriaceae</taxon>
        <taxon>Pedobacter</taxon>
    </lineage>
</organism>
<reference evidence="4 5" key="1">
    <citation type="submission" date="2017-05" db="EMBL/GenBank/DDBJ databases">
        <authorList>
            <person name="Varghese N."/>
            <person name="Submissions S."/>
        </authorList>
    </citation>
    <scope>NUCLEOTIDE SEQUENCE [LARGE SCALE GENOMIC DNA]</scope>
    <source>
        <strain evidence="4 5">DSM 19036</strain>
    </source>
</reference>
<evidence type="ECO:0000256" key="1">
    <source>
        <dbReference type="ARBA" id="ARBA00022553"/>
    </source>
</evidence>
<feature type="modified residue" description="4-aspartylphosphate" evidence="2">
    <location>
        <position position="52"/>
    </location>
</feature>
<proteinExistence type="predicted"/>
<dbReference type="SUPFAM" id="SSF52172">
    <property type="entry name" value="CheY-like"/>
    <property type="match status" value="1"/>
</dbReference>
<dbReference type="InterPro" id="IPR001789">
    <property type="entry name" value="Sig_transdc_resp-reg_receiver"/>
</dbReference>
<sequence>MAKRILIIEDDPGILELLELIFESDGYIVDSSLTGKSVNEIMKLNPDLLVMDVRIEGYKLTGDEICAELKAFIPPNGIPVMLLSAERNLPEIALACNSNSYMRKPFDINDLLETVGKFWK</sequence>
<dbReference type="Gene3D" id="3.40.50.2300">
    <property type="match status" value="1"/>
</dbReference>
<dbReference type="PANTHER" id="PTHR44591:SF3">
    <property type="entry name" value="RESPONSE REGULATORY DOMAIN-CONTAINING PROTEIN"/>
    <property type="match status" value="1"/>
</dbReference>
<keyword evidence="5" id="KW-1185">Reference proteome</keyword>
<evidence type="ECO:0000313" key="5">
    <source>
        <dbReference type="Proteomes" id="UP000320300"/>
    </source>
</evidence>
<keyword evidence="1 2" id="KW-0597">Phosphoprotein</keyword>
<dbReference type="CDD" id="cd00156">
    <property type="entry name" value="REC"/>
    <property type="match status" value="1"/>
</dbReference>
<evidence type="ECO:0000313" key="4">
    <source>
        <dbReference type="EMBL" id="SMO96969.1"/>
    </source>
</evidence>
<dbReference type="PANTHER" id="PTHR44591">
    <property type="entry name" value="STRESS RESPONSE REGULATOR PROTEIN 1"/>
    <property type="match status" value="1"/>
</dbReference>
<feature type="domain" description="Response regulatory" evidence="3">
    <location>
        <begin position="4"/>
        <end position="119"/>
    </location>
</feature>
<dbReference type="InterPro" id="IPR011006">
    <property type="entry name" value="CheY-like_superfamily"/>
</dbReference>
<gene>
    <name evidence="4" type="ORF">SAMN06265348_113195</name>
</gene>
<dbReference type="RefSeq" id="WP_142530614.1">
    <property type="nucleotide sequence ID" value="NZ_CBCSJO010000012.1"/>
</dbReference>
<dbReference type="OrthoDB" id="710898at2"/>
<accession>A0A521FLF6</accession>
<name>A0A521FLF6_9SPHI</name>
<dbReference type="PROSITE" id="PS50110">
    <property type="entry name" value="RESPONSE_REGULATORY"/>
    <property type="match status" value="1"/>
</dbReference>
<dbReference type="AlphaFoldDB" id="A0A521FLF6"/>